<dbReference type="SUPFAM" id="SSF109998">
    <property type="entry name" value="Triger factor/SurA peptide-binding domain-like"/>
    <property type="match status" value="1"/>
</dbReference>
<dbReference type="InterPro" id="IPR037041">
    <property type="entry name" value="Trigger_fac_C_sf"/>
</dbReference>
<dbReference type="GO" id="GO:0003755">
    <property type="term" value="F:peptidyl-prolyl cis-trans isomerase activity"/>
    <property type="evidence" value="ECO:0007669"/>
    <property type="project" value="TreeGrafter"/>
</dbReference>
<dbReference type="InterPro" id="IPR005215">
    <property type="entry name" value="Trig_fac"/>
</dbReference>
<dbReference type="Proteomes" id="UP000262954">
    <property type="component" value="Unassembled WGS sequence"/>
</dbReference>
<dbReference type="PANTHER" id="PTHR30560">
    <property type="entry name" value="TRIGGER FACTOR CHAPERONE AND PEPTIDYL-PROLYL CIS/TRANS ISOMERASE"/>
    <property type="match status" value="1"/>
</dbReference>
<dbReference type="PANTHER" id="PTHR30560:SF3">
    <property type="entry name" value="TRIGGER FACTOR-LIKE PROTEIN TIG, CHLOROPLASTIC"/>
    <property type="match status" value="1"/>
</dbReference>
<dbReference type="EMBL" id="DNWC01000100">
    <property type="protein sequence ID" value="HBJ08927.1"/>
    <property type="molecule type" value="Genomic_DNA"/>
</dbReference>
<reference evidence="2 3" key="1">
    <citation type="journal article" date="2018" name="Nat. Biotechnol.">
        <title>A standardized bacterial taxonomy based on genome phylogeny substantially revises the tree of life.</title>
        <authorList>
            <person name="Parks D.H."/>
            <person name="Chuvochina M."/>
            <person name="Waite D.W."/>
            <person name="Rinke C."/>
            <person name="Skarshewski A."/>
            <person name="Chaumeil P.A."/>
            <person name="Hugenholtz P."/>
        </authorList>
    </citation>
    <scope>NUCLEOTIDE SEQUENCE [LARGE SCALE GENOMIC DNA]</scope>
    <source>
        <strain evidence="2">UBA11482</strain>
    </source>
</reference>
<accession>A0A354M338</accession>
<dbReference type="InterPro" id="IPR027304">
    <property type="entry name" value="Trigger_fact/SurA_dom_sf"/>
</dbReference>
<evidence type="ECO:0000313" key="3">
    <source>
        <dbReference type="Proteomes" id="UP000262954"/>
    </source>
</evidence>
<dbReference type="InterPro" id="IPR036611">
    <property type="entry name" value="Trigger_fac_ribosome-bd_sf"/>
</dbReference>
<dbReference type="NCBIfam" id="TIGR00115">
    <property type="entry name" value="tig"/>
    <property type="match status" value="1"/>
</dbReference>
<dbReference type="Gene3D" id="3.30.70.1050">
    <property type="entry name" value="Trigger factor ribosome-binding domain"/>
    <property type="match status" value="1"/>
</dbReference>
<protein>
    <submittedName>
        <fullName evidence="2">Trigger factor</fullName>
    </submittedName>
</protein>
<dbReference type="RefSeq" id="WP_278714349.1">
    <property type="nucleotide sequence ID" value="NZ_CAUAJF010000040.1"/>
</dbReference>
<dbReference type="Gene3D" id="1.10.3120.10">
    <property type="entry name" value="Trigger factor, C-terminal domain"/>
    <property type="match status" value="1"/>
</dbReference>
<sequence length="452" mass="51177">MNVSQQNIDKVSAVIKIEITKADYQEKVDKALRAYRQKANIPGFRRGMVPMGMIQKMFGKSVLAEEFNKLVSESLFNYIRENKLNVLGEPMPVADQPEINFDGQEDFTVSFDVALAPEISVNLSKEDCVNYYNVTVDDTMVEKQCEALANRFGTQEPVEVAGEKDMIRGKFIELDEAGNVKDGGIVVESGIISPNYFKNEDEKSKFAGVKVGQKVIFNPAKSCDNNEVELASMLHIKKEEAANMKSDFEVEVTSILGFKPAEMGQELFDNAFGKDVVKTEEEYKAKVREMIENQMKPESDYKFGLDARKVLENKVGDIQLPDALLKRWLVTTGEKRTAESVEEEYPKMVPDLKWQLIKEQIVKDFNIKVEDADILDMARKVTRAQFAQYGMMNVPEDLLDKYATDMLKDKKMVSNIAERATEEKIIATIKGAVTLNEIAVSADEFYKMFETK</sequence>
<comment type="caution">
    <text evidence="2">The sequence shown here is derived from an EMBL/GenBank/DDBJ whole genome shotgun (WGS) entry which is preliminary data.</text>
</comment>
<dbReference type="InterPro" id="IPR008881">
    <property type="entry name" value="Trigger_fac_ribosome-bd_bac"/>
</dbReference>
<evidence type="ECO:0000313" key="2">
    <source>
        <dbReference type="EMBL" id="HBJ08927.1"/>
    </source>
</evidence>
<dbReference type="GO" id="GO:0044183">
    <property type="term" value="F:protein folding chaperone"/>
    <property type="evidence" value="ECO:0007669"/>
    <property type="project" value="TreeGrafter"/>
</dbReference>
<feature type="domain" description="Trigger factor ribosome-binding bacterial" evidence="1">
    <location>
        <begin position="1"/>
        <end position="148"/>
    </location>
</feature>
<proteinExistence type="predicted"/>
<organism evidence="2 3">
    <name type="scientific">Coprobacter fastidiosus</name>
    <dbReference type="NCBI Taxonomy" id="1099853"/>
    <lineage>
        <taxon>Bacteria</taxon>
        <taxon>Pseudomonadati</taxon>
        <taxon>Bacteroidota</taxon>
        <taxon>Bacteroidia</taxon>
        <taxon>Bacteroidales</taxon>
        <taxon>Barnesiellaceae</taxon>
        <taxon>Coprobacter</taxon>
    </lineage>
</organism>
<dbReference type="GO" id="GO:0051083">
    <property type="term" value="P:'de novo' cotranslational protein folding"/>
    <property type="evidence" value="ECO:0007669"/>
    <property type="project" value="TreeGrafter"/>
</dbReference>
<dbReference type="PIRSF" id="PIRSF003095">
    <property type="entry name" value="Trigger_factor"/>
    <property type="match status" value="1"/>
</dbReference>
<dbReference type="GO" id="GO:0043022">
    <property type="term" value="F:ribosome binding"/>
    <property type="evidence" value="ECO:0007669"/>
    <property type="project" value="TreeGrafter"/>
</dbReference>
<evidence type="ECO:0000259" key="1">
    <source>
        <dbReference type="Pfam" id="PF05697"/>
    </source>
</evidence>
<dbReference type="GO" id="GO:0043335">
    <property type="term" value="P:protein unfolding"/>
    <property type="evidence" value="ECO:0007669"/>
    <property type="project" value="TreeGrafter"/>
</dbReference>
<dbReference type="Pfam" id="PF05697">
    <property type="entry name" value="Trigger_N"/>
    <property type="match status" value="1"/>
</dbReference>
<name>A0A354M338_9BACT</name>
<dbReference type="GO" id="GO:0015031">
    <property type="term" value="P:protein transport"/>
    <property type="evidence" value="ECO:0007669"/>
    <property type="project" value="InterPro"/>
</dbReference>
<dbReference type="AlphaFoldDB" id="A0A354M338"/>
<dbReference type="SUPFAM" id="SSF102735">
    <property type="entry name" value="Trigger factor ribosome-binding domain"/>
    <property type="match status" value="1"/>
</dbReference>
<gene>
    <name evidence="2" type="primary">tig</name>
    <name evidence="2" type="ORF">DDY73_07960</name>
</gene>